<dbReference type="Proteomes" id="UP000273828">
    <property type="component" value="Unassembled WGS sequence"/>
</dbReference>
<feature type="domain" description="PAS" evidence="14">
    <location>
        <begin position="146"/>
        <end position="216"/>
    </location>
</feature>
<evidence type="ECO:0000259" key="14">
    <source>
        <dbReference type="PROSITE" id="PS50112"/>
    </source>
</evidence>
<feature type="region of interest" description="Disordered" evidence="12">
    <location>
        <begin position="1"/>
        <end position="20"/>
    </location>
</feature>
<keyword evidence="8" id="KW-0067">ATP-binding</keyword>
<evidence type="ECO:0000313" key="16">
    <source>
        <dbReference type="EMBL" id="RQG92983.1"/>
    </source>
</evidence>
<evidence type="ECO:0000256" key="11">
    <source>
        <dbReference type="ARBA" id="ARBA00023136"/>
    </source>
</evidence>
<keyword evidence="17" id="KW-1185">Reference proteome</keyword>
<comment type="catalytic activity">
    <reaction evidence="1">
        <text>ATP + protein L-histidine = ADP + protein N-phospho-L-histidine.</text>
        <dbReference type="EC" id="2.7.13.3"/>
    </reaction>
</comment>
<feature type="domain" description="Histidine kinase" evidence="13">
    <location>
        <begin position="277"/>
        <end position="485"/>
    </location>
</feature>
<dbReference type="SMART" id="SM00387">
    <property type="entry name" value="HATPase_c"/>
    <property type="match status" value="1"/>
</dbReference>
<dbReference type="SUPFAM" id="SSF55874">
    <property type="entry name" value="ATPase domain of HSP90 chaperone/DNA topoisomerase II/histidine kinase"/>
    <property type="match status" value="1"/>
</dbReference>
<dbReference type="InterPro" id="IPR004358">
    <property type="entry name" value="Sig_transdc_His_kin-like_C"/>
</dbReference>
<dbReference type="Pfam" id="PF13426">
    <property type="entry name" value="PAS_9"/>
    <property type="match status" value="1"/>
</dbReference>
<dbReference type="Pfam" id="PF02518">
    <property type="entry name" value="HATPase_c"/>
    <property type="match status" value="1"/>
</dbReference>
<dbReference type="PRINTS" id="PR00344">
    <property type="entry name" value="BCTRLSENSOR"/>
</dbReference>
<dbReference type="InterPro" id="IPR000014">
    <property type="entry name" value="PAS"/>
</dbReference>
<dbReference type="InterPro" id="IPR003594">
    <property type="entry name" value="HATPase_dom"/>
</dbReference>
<gene>
    <name evidence="16" type="ORF">EA462_01850</name>
</gene>
<dbReference type="CDD" id="cd00075">
    <property type="entry name" value="HATPase"/>
    <property type="match status" value="1"/>
</dbReference>
<dbReference type="Gene3D" id="3.30.450.20">
    <property type="entry name" value="PAS domain"/>
    <property type="match status" value="2"/>
</dbReference>
<dbReference type="PROSITE" id="PS50109">
    <property type="entry name" value="HIS_KIN"/>
    <property type="match status" value="1"/>
</dbReference>
<feature type="domain" description="PAC" evidence="15">
    <location>
        <begin position="222"/>
        <end position="273"/>
    </location>
</feature>
<reference evidence="16 17" key="1">
    <citation type="submission" date="2018-10" db="EMBL/GenBank/DDBJ databases">
        <title>Natrarchaeobius chitinivorans gen. nov., sp. nov., and Natrarchaeobius haloalkaliphilus sp. nov., alkaliphilic, chitin-utilizing haloarchaea from hypersaline alkaline lakes.</title>
        <authorList>
            <person name="Sorokin D.Y."/>
            <person name="Elcheninov A.G."/>
            <person name="Kostrikina N.A."/>
            <person name="Bale N.J."/>
            <person name="Sinninghe Damste J.S."/>
            <person name="Khijniak T.V."/>
            <person name="Kublanov I.V."/>
            <person name="Toshchakov S.V."/>
        </authorList>
    </citation>
    <scope>NUCLEOTIDE SEQUENCE [LARGE SCALE GENOMIC DNA]</scope>
    <source>
        <strain evidence="16 17">AArcht-Sl</strain>
    </source>
</reference>
<sequence>MTRGNRSDDPGEIDSLGLPRPPFDEPDFFRQLVANTSEGLLTIDEGSTILFANPAIEEILGYAPEELVGRSKMTIIPERLRPAHAAGLEKYIRTGEKHIDWGGIELPALHRDGHEVPVLVSLREHRLSGRRVFTGLFRDISERKHRERRFEAVFNNTFQFTGLLEPDGTLIEANETAIEFAGIDRDDIVGKPIWETFWFQSNEQARAIAKEGVERARDGEFFRREVRIRGVDRTAIIDFSIRPMTDSQDDVQLLVLEGRDITDLKLREQHLQLLHRLLRHNLRNDLNVISGFAETLESELEHQKHAAYAAEIVAAARELIGMNETAKQLADATLSRDRIQRSIALDDVLVEVVSDLRDRYPSGTVSVTGRLESTVAADRRLHTVLSEILENAIVHARNDDPLVEISVAEFDETIGVVVADNGPGIPETERTGIFNEEPVTQMNHGSGLGLWLVELILDDYGGFLEYEPRSDGDGSRVTIHLPRPPTDA</sequence>
<evidence type="ECO:0000259" key="15">
    <source>
        <dbReference type="PROSITE" id="PS50113"/>
    </source>
</evidence>
<dbReference type="EC" id="2.7.13.3" evidence="3"/>
<proteinExistence type="predicted"/>
<dbReference type="InterPro" id="IPR036890">
    <property type="entry name" value="HATPase_C_sf"/>
</dbReference>
<evidence type="ECO:0000256" key="8">
    <source>
        <dbReference type="ARBA" id="ARBA00022840"/>
    </source>
</evidence>
<keyword evidence="11" id="KW-0472">Membrane</keyword>
<feature type="region of interest" description="Disordered" evidence="12">
    <location>
        <begin position="469"/>
        <end position="488"/>
    </location>
</feature>
<dbReference type="SMART" id="SM00091">
    <property type="entry name" value="PAS"/>
    <property type="match status" value="2"/>
</dbReference>
<organism evidence="16 17">
    <name type="scientific">Natrarchaeobius halalkaliphilus</name>
    <dbReference type="NCBI Taxonomy" id="1679091"/>
    <lineage>
        <taxon>Archaea</taxon>
        <taxon>Methanobacteriati</taxon>
        <taxon>Methanobacteriota</taxon>
        <taxon>Stenosarchaea group</taxon>
        <taxon>Halobacteria</taxon>
        <taxon>Halobacteriales</taxon>
        <taxon>Natrialbaceae</taxon>
        <taxon>Natrarchaeobius</taxon>
    </lineage>
</organism>
<dbReference type="NCBIfam" id="TIGR00229">
    <property type="entry name" value="sensory_box"/>
    <property type="match status" value="2"/>
</dbReference>
<evidence type="ECO:0000256" key="6">
    <source>
        <dbReference type="ARBA" id="ARBA00022741"/>
    </source>
</evidence>
<dbReference type="GO" id="GO:0030295">
    <property type="term" value="F:protein kinase activator activity"/>
    <property type="evidence" value="ECO:0007669"/>
    <property type="project" value="TreeGrafter"/>
</dbReference>
<evidence type="ECO:0000259" key="13">
    <source>
        <dbReference type="PROSITE" id="PS50109"/>
    </source>
</evidence>
<feature type="domain" description="PAS" evidence="14">
    <location>
        <begin position="25"/>
        <end position="95"/>
    </location>
</feature>
<evidence type="ECO:0000256" key="4">
    <source>
        <dbReference type="ARBA" id="ARBA00022679"/>
    </source>
</evidence>
<dbReference type="OrthoDB" id="8127at2157"/>
<dbReference type="InterPro" id="IPR005467">
    <property type="entry name" value="His_kinase_dom"/>
</dbReference>
<dbReference type="GO" id="GO:0006355">
    <property type="term" value="P:regulation of DNA-templated transcription"/>
    <property type="evidence" value="ECO:0007669"/>
    <property type="project" value="InterPro"/>
</dbReference>
<evidence type="ECO:0000256" key="3">
    <source>
        <dbReference type="ARBA" id="ARBA00012438"/>
    </source>
</evidence>
<keyword evidence="6" id="KW-0547">Nucleotide-binding</keyword>
<dbReference type="GO" id="GO:0004673">
    <property type="term" value="F:protein histidine kinase activity"/>
    <property type="evidence" value="ECO:0007669"/>
    <property type="project" value="UniProtKB-EC"/>
</dbReference>
<dbReference type="SUPFAM" id="SSF55785">
    <property type="entry name" value="PYP-like sensor domain (PAS domain)"/>
    <property type="match status" value="2"/>
</dbReference>
<dbReference type="GO" id="GO:0005524">
    <property type="term" value="F:ATP binding"/>
    <property type="evidence" value="ECO:0007669"/>
    <property type="project" value="UniProtKB-KW"/>
</dbReference>
<dbReference type="PANTHER" id="PTHR42878:SF7">
    <property type="entry name" value="SENSOR HISTIDINE KINASE GLRK"/>
    <property type="match status" value="1"/>
</dbReference>
<dbReference type="InterPro" id="IPR050351">
    <property type="entry name" value="BphY/WalK/GraS-like"/>
</dbReference>
<dbReference type="PANTHER" id="PTHR42878">
    <property type="entry name" value="TWO-COMPONENT HISTIDINE KINASE"/>
    <property type="match status" value="1"/>
</dbReference>
<keyword evidence="5" id="KW-0812">Transmembrane</keyword>
<keyword evidence="7" id="KW-0418">Kinase</keyword>
<protein>
    <recommendedName>
        <fullName evidence="3">histidine kinase</fullName>
        <ecNumber evidence="3">2.7.13.3</ecNumber>
    </recommendedName>
</protein>
<dbReference type="PROSITE" id="PS50113">
    <property type="entry name" value="PAC"/>
    <property type="match status" value="1"/>
</dbReference>
<evidence type="ECO:0000256" key="2">
    <source>
        <dbReference type="ARBA" id="ARBA00004141"/>
    </source>
</evidence>
<evidence type="ECO:0000256" key="7">
    <source>
        <dbReference type="ARBA" id="ARBA00022777"/>
    </source>
</evidence>
<dbReference type="Pfam" id="PF00989">
    <property type="entry name" value="PAS"/>
    <property type="match status" value="1"/>
</dbReference>
<dbReference type="InterPro" id="IPR013767">
    <property type="entry name" value="PAS_fold"/>
</dbReference>
<comment type="subcellular location">
    <subcellularLocation>
        <location evidence="2">Membrane</location>
        <topology evidence="2">Multi-pass membrane protein</topology>
    </subcellularLocation>
</comment>
<dbReference type="PROSITE" id="PS50112">
    <property type="entry name" value="PAS"/>
    <property type="match status" value="2"/>
</dbReference>
<comment type="caution">
    <text evidence="16">The sequence shown here is derived from an EMBL/GenBank/DDBJ whole genome shotgun (WGS) entry which is preliminary data.</text>
</comment>
<dbReference type="RefSeq" id="WP_124176867.1">
    <property type="nucleotide sequence ID" value="NZ_REFY01000001.1"/>
</dbReference>
<evidence type="ECO:0000256" key="1">
    <source>
        <dbReference type="ARBA" id="ARBA00000085"/>
    </source>
</evidence>
<name>A0A3N6LSP0_9EURY</name>
<evidence type="ECO:0000256" key="9">
    <source>
        <dbReference type="ARBA" id="ARBA00022989"/>
    </source>
</evidence>
<dbReference type="EMBL" id="REFY01000001">
    <property type="protein sequence ID" value="RQG92983.1"/>
    <property type="molecule type" value="Genomic_DNA"/>
</dbReference>
<evidence type="ECO:0000313" key="17">
    <source>
        <dbReference type="Proteomes" id="UP000273828"/>
    </source>
</evidence>
<evidence type="ECO:0000256" key="10">
    <source>
        <dbReference type="ARBA" id="ARBA00023012"/>
    </source>
</evidence>
<keyword evidence="9" id="KW-1133">Transmembrane helix</keyword>
<keyword evidence="4" id="KW-0808">Transferase</keyword>
<dbReference type="GO" id="GO:0007234">
    <property type="term" value="P:osmosensory signaling via phosphorelay pathway"/>
    <property type="evidence" value="ECO:0007669"/>
    <property type="project" value="TreeGrafter"/>
</dbReference>
<dbReference type="CDD" id="cd00130">
    <property type="entry name" value="PAS"/>
    <property type="match status" value="2"/>
</dbReference>
<keyword evidence="10" id="KW-0902">Two-component regulatory system</keyword>
<dbReference type="InterPro" id="IPR000700">
    <property type="entry name" value="PAS-assoc_C"/>
</dbReference>
<dbReference type="GO" id="GO:0000156">
    <property type="term" value="F:phosphorelay response regulator activity"/>
    <property type="evidence" value="ECO:0007669"/>
    <property type="project" value="TreeGrafter"/>
</dbReference>
<dbReference type="GO" id="GO:0016020">
    <property type="term" value="C:membrane"/>
    <property type="evidence" value="ECO:0007669"/>
    <property type="project" value="UniProtKB-SubCell"/>
</dbReference>
<dbReference type="InterPro" id="IPR035965">
    <property type="entry name" value="PAS-like_dom_sf"/>
</dbReference>
<evidence type="ECO:0000256" key="5">
    <source>
        <dbReference type="ARBA" id="ARBA00022692"/>
    </source>
</evidence>
<dbReference type="AlphaFoldDB" id="A0A3N6LSP0"/>
<evidence type="ECO:0000256" key="12">
    <source>
        <dbReference type="SAM" id="MobiDB-lite"/>
    </source>
</evidence>
<accession>A0A3N6LSP0</accession>
<dbReference type="Gene3D" id="3.30.565.10">
    <property type="entry name" value="Histidine kinase-like ATPase, C-terminal domain"/>
    <property type="match status" value="1"/>
</dbReference>